<evidence type="ECO:0000256" key="4">
    <source>
        <dbReference type="ARBA" id="ARBA00022723"/>
    </source>
</evidence>
<feature type="binding site" evidence="9">
    <location>
        <position position="225"/>
    </location>
    <ligand>
        <name>cob(II)alamin</name>
        <dbReference type="ChEBI" id="CHEBI:16304"/>
    </ligand>
</feature>
<comment type="catalytic activity">
    <reaction evidence="9">
        <text>epoxyqueuosine(34) in tRNA + AH2 = queuosine(34) in tRNA + A + H2O</text>
        <dbReference type="Rhea" id="RHEA:32159"/>
        <dbReference type="Rhea" id="RHEA-COMP:18571"/>
        <dbReference type="Rhea" id="RHEA-COMP:18582"/>
        <dbReference type="ChEBI" id="CHEBI:13193"/>
        <dbReference type="ChEBI" id="CHEBI:15377"/>
        <dbReference type="ChEBI" id="CHEBI:17499"/>
        <dbReference type="ChEBI" id="CHEBI:194431"/>
        <dbReference type="ChEBI" id="CHEBI:194443"/>
        <dbReference type="EC" id="1.17.99.6"/>
    </reaction>
</comment>
<dbReference type="HAMAP" id="MF_00916">
    <property type="entry name" value="QueG"/>
    <property type="match status" value="1"/>
</dbReference>
<evidence type="ECO:0000256" key="6">
    <source>
        <dbReference type="ARBA" id="ARBA00023002"/>
    </source>
</evidence>
<evidence type="ECO:0000256" key="9">
    <source>
        <dbReference type="HAMAP-Rule" id="MF_00916"/>
    </source>
</evidence>
<sequence length="359" mass="39873">MSTSSTPDPAHILHALSQWAGELGFSGLAVSRADLEKDEQLMQRWLDEGLHGEMDYLARNAEMRRNPAALVPETLSVISVRMPYWPQAAPAREILRSPHKAYISRYALGRDYHKTVRGRLRQLARRLQQQIGPFGFRAFADSAPVLEKALARDASLGWIGKNTLLIDKDQGSYFFLGELFTDLALPASQAAAVDNGCGACQACIRACPTGAILPQGQLDARRCISYLTIELKGAIPENMREAIGNRIFGCDDCQLVCPWNRHAQTAVDPDFAVRHGLDDVDLIALFGWTEETFLRNTEGMPLRRAGYISWLRNLAVALGNGPPTREAIDALNTRREHPSDIVREHVSWALERLTQPGAH</sequence>
<keyword evidence="2 9" id="KW-0963">Cytoplasm</keyword>
<comment type="similarity">
    <text evidence="9">Belongs to the QueG family.</text>
</comment>
<dbReference type="Pfam" id="PF08331">
    <property type="entry name" value="QueG_DUF1730"/>
    <property type="match status" value="1"/>
</dbReference>
<comment type="subunit">
    <text evidence="9">Monomer.</text>
</comment>
<evidence type="ECO:0000313" key="11">
    <source>
        <dbReference type="EMBL" id="ORE88874.1"/>
    </source>
</evidence>
<evidence type="ECO:0000256" key="3">
    <source>
        <dbReference type="ARBA" id="ARBA00022694"/>
    </source>
</evidence>
<evidence type="ECO:0000313" key="12">
    <source>
        <dbReference type="Proteomes" id="UP000192342"/>
    </source>
</evidence>
<dbReference type="SUPFAM" id="SSF54862">
    <property type="entry name" value="4Fe-4S ferredoxins"/>
    <property type="match status" value="1"/>
</dbReference>
<dbReference type="EMBL" id="AQQV01000001">
    <property type="protein sequence ID" value="ORE88874.1"/>
    <property type="molecule type" value="Genomic_DNA"/>
</dbReference>
<comment type="cofactor">
    <cofactor evidence="9">
        <name>[4Fe-4S] cluster</name>
        <dbReference type="ChEBI" id="CHEBI:49883"/>
    </cofactor>
    <text evidence="9">Binds 2 [4Fe-4S] clusters per monomer.</text>
</comment>
<feature type="binding site" evidence="9">
    <location>
        <position position="250"/>
    </location>
    <ligand>
        <name>[4Fe-4S] cluster</name>
        <dbReference type="ChEBI" id="CHEBI:49883"/>
        <label>2</label>
    </ligand>
</feature>
<feature type="binding site" evidence="9">
    <location>
        <begin position="250"/>
        <end position="251"/>
    </location>
    <ligand>
        <name>cob(II)alamin</name>
        <dbReference type="ChEBI" id="CHEBI:16304"/>
    </ligand>
</feature>
<comment type="caution">
    <text evidence="11">The sequence shown here is derived from an EMBL/GenBank/DDBJ whole genome shotgun (WGS) entry which is preliminary data.</text>
</comment>
<feature type="binding site" evidence="9">
    <location>
        <position position="253"/>
    </location>
    <ligand>
        <name>[4Fe-4S] cluster</name>
        <dbReference type="ChEBI" id="CHEBI:49883"/>
        <label>2</label>
    </ligand>
</feature>
<keyword evidence="6 9" id="KW-0560">Oxidoreductase</keyword>
<dbReference type="Pfam" id="PF13484">
    <property type="entry name" value="Fer4_16"/>
    <property type="match status" value="1"/>
</dbReference>
<keyword evidence="7 9" id="KW-0408">Iron</keyword>
<dbReference type="AlphaFoldDB" id="A0A1Y1SGS5"/>
<feature type="binding site" evidence="9">
    <location>
        <position position="197"/>
    </location>
    <ligand>
        <name>[4Fe-4S] cluster</name>
        <dbReference type="ChEBI" id="CHEBI:49883"/>
        <label>1</label>
    </ligand>
</feature>
<dbReference type="RefSeq" id="WP_083559509.1">
    <property type="nucleotide sequence ID" value="NZ_AQQV01000001.1"/>
</dbReference>
<evidence type="ECO:0000256" key="2">
    <source>
        <dbReference type="ARBA" id="ARBA00022490"/>
    </source>
</evidence>
<dbReference type="InterPro" id="IPR017900">
    <property type="entry name" value="4Fe4S_Fe_S_CS"/>
</dbReference>
<dbReference type="Gene3D" id="3.30.70.20">
    <property type="match status" value="1"/>
</dbReference>
<dbReference type="GO" id="GO:0005737">
    <property type="term" value="C:cytoplasm"/>
    <property type="evidence" value="ECO:0007669"/>
    <property type="project" value="UniProtKB-SubCell"/>
</dbReference>
<keyword evidence="5 9" id="KW-0671">Queuosine biosynthesis</keyword>
<dbReference type="InterPro" id="IPR013542">
    <property type="entry name" value="QueG_DUF1730"/>
</dbReference>
<feature type="binding site" evidence="9">
    <location>
        <position position="165"/>
    </location>
    <ligand>
        <name>cob(II)alamin</name>
        <dbReference type="ChEBI" id="CHEBI:16304"/>
    </ligand>
</feature>
<dbReference type="PANTHER" id="PTHR30002:SF4">
    <property type="entry name" value="EPOXYQUEUOSINE REDUCTASE"/>
    <property type="match status" value="1"/>
</dbReference>
<dbReference type="GO" id="GO:0031419">
    <property type="term" value="F:cobalamin binding"/>
    <property type="evidence" value="ECO:0007669"/>
    <property type="project" value="UniProtKB-KW"/>
</dbReference>
<feature type="binding site" evidence="9">
    <location>
        <position position="141"/>
    </location>
    <ligand>
        <name>cob(II)alamin</name>
        <dbReference type="ChEBI" id="CHEBI:16304"/>
    </ligand>
</feature>
<evidence type="ECO:0000256" key="5">
    <source>
        <dbReference type="ARBA" id="ARBA00022785"/>
    </source>
</evidence>
<feature type="binding site" evidence="9">
    <location>
        <position position="203"/>
    </location>
    <ligand>
        <name>[4Fe-4S] cluster</name>
        <dbReference type="ChEBI" id="CHEBI:49883"/>
        <label>1</label>
    </ligand>
</feature>
<feature type="binding site" evidence="9">
    <location>
        <position position="223"/>
    </location>
    <ligand>
        <name>[4Fe-4S] cluster</name>
        <dbReference type="ChEBI" id="CHEBI:49883"/>
        <label>2</label>
    </ligand>
</feature>
<evidence type="ECO:0000259" key="10">
    <source>
        <dbReference type="PROSITE" id="PS51379"/>
    </source>
</evidence>
<proteinExistence type="inferred from homology"/>
<organism evidence="11 12">
    <name type="scientific">Oceanococcus atlanticus</name>
    <dbReference type="NCBI Taxonomy" id="1317117"/>
    <lineage>
        <taxon>Bacteria</taxon>
        <taxon>Pseudomonadati</taxon>
        <taxon>Pseudomonadota</taxon>
        <taxon>Gammaproteobacteria</taxon>
        <taxon>Chromatiales</taxon>
        <taxon>Oceanococcaceae</taxon>
        <taxon>Oceanococcus</taxon>
    </lineage>
</organism>
<keyword evidence="4 9" id="KW-0479">Metal-binding</keyword>
<feature type="binding site" evidence="9">
    <location>
        <position position="232"/>
    </location>
    <ligand>
        <name>tRNA</name>
        <dbReference type="ChEBI" id="CHEBI:17843"/>
    </ligand>
</feature>
<dbReference type="GO" id="GO:0008616">
    <property type="term" value="P:tRNA queuosine(34) biosynthetic process"/>
    <property type="evidence" value="ECO:0007669"/>
    <property type="project" value="UniProtKB-UniRule"/>
</dbReference>
<comment type="pathway">
    <text evidence="9">tRNA modification; tRNA-queuosine biosynthesis.</text>
</comment>
<dbReference type="STRING" id="1317117.ATO7_03325"/>
<gene>
    <name evidence="9" type="primary">queG</name>
    <name evidence="11" type="ORF">ATO7_03325</name>
</gene>
<reference evidence="11 12" key="1">
    <citation type="submission" date="2013-04" db="EMBL/GenBank/DDBJ databases">
        <title>Oceanococcus atlanticus 22II-S10r2 Genome Sequencing.</title>
        <authorList>
            <person name="Lai Q."/>
            <person name="Li G."/>
            <person name="Shao Z."/>
        </authorList>
    </citation>
    <scope>NUCLEOTIDE SEQUENCE [LARGE SCALE GENOMIC DNA]</scope>
    <source>
        <strain evidence="11 12">22II-S10r2</strain>
    </source>
</reference>
<name>A0A1Y1SGS5_9GAMM</name>
<keyword evidence="9" id="KW-0846">Cobalamin</keyword>
<evidence type="ECO:0000256" key="1">
    <source>
        <dbReference type="ARBA" id="ARBA00022485"/>
    </source>
</evidence>
<comment type="cofactor">
    <cofactor evidence="9">
        <name>cob(II)alamin</name>
        <dbReference type="ChEBI" id="CHEBI:16304"/>
    </cofactor>
</comment>
<accession>A0A1Y1SGS5</accession>
<comment type="subcellular location">
    <subcellularLocation>
        <location evidence="9">Cytoplasm</location>
    </subcellularLocation>
</comment>
<keyword evidence="1 9" id="KW-0004">4Fe-4S</keyword>
<feature type="binding site" evidence="9">
    <location>
        <position position="257"/>
    </location>
    <ligand>
        <name>[4Fe-4S] cluster</name>
        <dbReference type="ChEBI" id="CHEBI:49883"/>
        <label>1</label>
    </ligand>
</feature>
<evidence type="ECO:0000256" key="8">
    <source>
        <dbReference type="ARBA" id="ARBA00023014"/>
    </source>
</evidence>
<dbReference type="GO" id="GO:0052693">
    <property type="term" value="F:epoxyqueuosine reductase activity"/>
    <property type="evidence" value="ECO:0007669"/>
    <property type="project" value="UniProtKB-UniRule"/>
</dbReference>
<comment type="caution">
    <text evidence="9">Lacks conserved residue(s) required for the propagation of feature annotation.</text>
</comment>
<feature type="binding site" evidence="9">
    <location>
        <position position="64"/>
    </location>
    <ligand>
        <name>cob(II)alamin</name>
        <dbReference type="ChEBI" id="CHEBI:16304"/>
    </ligand>
</feature>
<dbReference type="PANTHER" id="PTHR30002">
    <property type="entry name" value="EPOXYQUEUOSINE REDUCTASE"/>
    <property type="match status" value="1"/>
</dbReference>
<dbReference type="OrthoDB" id="9784571at2"/>
<dbReference type="GO" id="GO:0051539">
    <property type="term" value="F:4 iron, 4 sulfur cluster binding"/>
    <property type="evidence" value="ECO:0007669"/>
    <property type="project" value="UniProtKB-KW"/>
</dbReference>
<feature type="binding site" evidence="9">
    <location>
        <position position="176"/>
    </location>
    <ligand>
        <name>cob(II)alamin</name>
        <dbReference type="ChEBI" id="CHEBI:16304"/>
    </ligand>
</feature>
<dbReference type="GO" id="GO:0046872">
    <property type="term" value="F:metal ion binding"/>
    <property type="evidence" value="ECO:0007669"/>
    <property type="project" value="UniProtKB-KW"/>
</dbReference>
<keyword evidence="12" id="KW-1185">Reference proteome</keyword>
<keyword evidence="9" id="KW-0170">Cobalt</keyword>
<dbReference type="InterPro" id="IPR004453">
    <property type="entry name" value="QueG"/>
</dbReference>
<evidence type="ECO:0000256" key="7">
    <source>
        <dbReference type="ARBA" id="ARBA00023004"/>
    </source>
</evidence>
<feature type="binding site" evidence="9">
    <location>
        <position position="207"/>
    </location>
    <ligand>
        <name>[4Fe-4S] cluster</name>
        <dbReference type="ChEBI" id="CHEBI:49883"/>
        <label>2</label>
    </ligand>
</feature>
<protein>
    <recommendedName>
        <fullName evidence="9">Epoxyqueuosine reductase</fullName>
        <ecNumber evidence="9">1.17.99.6</ecNumber>
    </recommendedName>
    <alternativeName>
        <fullName evidence="9">Queuosine biosynthesis protein QueG</fullName>
    </alternativeName>
</protein>
<feature type="active site" description="Proton donor" evidence="9">
    <location>
        <position position="141"/>
    </location>
</feature>
<dbReference type="PROSITE" id="PS51379">
    <property type="entry name" value="4FE4S_FER_2"/>
    <property type="match status" value="1"/>
</dbReference>
<dbReference type="InterPro" id="IPR017896">
    <property type="entry name" value="4Fe4S_Fe-S-bd"/>
</dbReference>
<keyword evidence="3 9" id="KW-0819">tRNA processing</keyword>
<dbReference type="UniPathway" id="UPA00392"/>
<dbReference type="Proteomes" id="UP000192342">
    <property type="component" value="Unassembled WGS sequence"/>
</dbReference>
<feature type="domain" description="4Fe-4S ferredoxin-type" evidence="10">
    <location>
        <begin position="189"/>
        <end position="217"/>
    </location>
</feature>
<feature type="binding site" evidence="9">
    <location>
        <position position="200"/>
    </location>
    <ligand>
        <name>[4Fe-4S] cluster</name>
        <dbReference type="ChEBI" id="CHEBI:49883"/>
        <label>1</label>
    </ligand>
</feature>
<dbReference type="PROSITE" id="PS00198">
    <property type="entry name" value="4FE4S_FER_1"/>
    <property type="match status" value="1"/>
</dbReference>
<dbReference type="EC" id="1.17.99.6" evidence="9"/>
<keyword evidence="8 9" id="KW-0411">Iron-sulfur</keyword>
<feature type="binding site" evidence="9">
    <location>
        <position position="162"/>
    </location>
    <ligand>
        <name>cob(II)alamin</name>
        <dbReference type="ChEBI" id="CHEBI:16304"/>
    </ligand>
</feature>
<dbReference type="NCBIfam" id="TIGR00276">
    <property type="entry name" value="tRNA epoxyqueuosine(34) reductase QueG"/>
    <property type="match status" value="1"/>
</dbReference>
<comment type="function">
    <text evidence="9">Catalyzes the conversion of epoxyqueuosine (oQ) to queuosine (Q), which is a hypermodified base found in the wobble positions of tRNA(Asp), tRNA(Asn), tRNA(His) and tRNA(Tyr).</text>
</comment>